<protein>
    <recommendedName>
        <fullName evidence="8 9">Chromosomal replication initiator protein DnaA</fullName>
    </recommendedName>
</protein>
<dbReference type="CDD" id="cd06571">
    <property type="entry name" value="Bac_DnaA_C"/>
    <property type="match status" value="1"/>
</dbReference>
<dbReference type="InterPro" id="IPR003593">
    <property type="entry name" value="AAA+_ATPase"/>
</dbReference>
<dbReference type="PRINTS" id="PR00051">
    <property type="entry name" value="DNAA"/>
</dbReference>
<evidence type="ECO:0000259" key="13">
    <source>
        <dbReference type="SMART" id="SM00382"/>
    </source>
</evidence>
<dbReference type="EMBL" id="CP042430">
    <property type="protein sequence ID" value="QEC46796.1"/>
    <property type="molecule type" value="Genomic_DNA"/>
</dbReference>
<evidence type="ECO:0000256" key="4">
    <source>
        <dbReference type="ARBA" id="ARBA00022741"/>
    </source>
</evidence>
<gene>
    <name evidence="8 15" type="primary">dnaA</name>
    <name evidence="15" type="ORF">FSW04_03830</name>
</gene>
<keyword evidence="16" id="KW-1185">Reference proteome</keyword>
<sequence length="462" mass="51157">MTTDPDHIWTCLQAELRRRVPASTYDIWLEPLRFGGLEGDLLVLLAPAEVRTWIEQRFAAVLQAAGRDLLPGALRIELRPLADGPAAAARPRGARGDAPTTPGAGDAKPLFGPETERLNPKFTFEQFVIGDANRFAHAAALAVAELPAQAYNPLFIVGPPGVGKTHLLHSVGNYVRAYGGGMTVRYTTVERFTNEFLSALQNRDVEAFKQRYRNNDVLLIDDVQFLERKVKTEEELFHTFNALHETGSQLVLTSDRPPRDMDALQERMRQRFESGLLVDIRAPDEATRLTVLRKRVHHDGIELAEDGVLELIADRVAENIRGLEAALIRVVAYASLTDARIDRALAEEVLAQLYGPGAQRRRTDPPTLAAIQQLVAGRFGLSREELISANRTARVAWPRQLAMYLAREHTSESLPAIGRSFGGRDHSTVLHACKRAADRLGSDPEAYETVRALTEQLTGPHA</sequence>
<feature type="domain" description="AAA+ ATPase" evidence="13">
    <location>
        <begin position="150"/>
        <end position="302"/>
    </location>
</feature>
<name>A0A5B8U1A6_9ACTN</name>
<dbReference type="PANTHER" id="PTHR30050">
    <property type="entry name" value="CHROMOSOMAL REPLICATION INITIATOR PROTEIN DNAA"/>
    <property type="match status" value="1"/>
</dbReference>
<comment type="function">
    <text evidence="8 10">Plays an essential role in the initiation and regulation of chromosomal replication. ATP-DnaA binds to the origin of replication (oriC) to initiate formation of the DNA replication initiation complex once per cell cycle. Binds the DnaA box (a 9 base pair repeat at the origin) and separates the double-stranded (ds)DNA. Forms a right-handed helical filament on oriC DNA; dsDNA binds to the exterior of the filament while single-stranded (ss)DNA is stabiized in the filament's interior. The ATP-DnaA-oriC complex binds and stabilizes one strand of the AT-rich DNA unwinding element (DUE), permitting loading of DNA polymerase. After initiation quickly degrades to an ADP-DnaA complex that is not apt for DNA replication. Binds acidic phospholipids.</text>
</comment>
<dbReference type="InterPro" id="IPR001957">
    <property type="entry name" value="Chromosome_initiator_DnaA"/>
</dbReference>
<feature type="binding site" evidence="8">
    <location>
        <position position="165"/>
    </location>
    <ligand>
        <name>ATP</name>
        <dbReference type="ChEBI" id="CHEBI:30616"/>
    </ligand>
</feature>
<dbReference type="PANTHER" id="PTHR30050:SF2">
    <property type="entry name" value="CHROMOSOMAL REPLICATION INITIATOR PROTEIN DNAA"/>
    <property type="match status" value="1"/>
</dbReference>
<feature type="region of interest" description="Domain IV, binds dsDNA" evidence="8">
    <location>
        <begin position="335"/>
        <end position="462"/>
    </location>
</feature>
<dbReference type="Gene3D" id="1.10.8.60">
    <property type="match status" value="1"/>
</dbReference>
<evidence type="ECO:0000256" key="8">
    <source>
        <dbReference type="HAMAP-Rule" id="MF_00377"/>
    </source>
</evidence>
<comment type="similarity">
    <text evidence="1 8 11">Belongs to the DnaA family.</text>
</comment>
<dbReference type="InterPro" id="IPR013317">
    <property type="entry name" value="DnaA_dom"/>
</dbReference>
<dbReference type="Gene3D" id="1.10.1750.10">
    <property type="match status" value="1"/>
</dbReference>
<dbReference type="OrthoDB" id="9807019at2"/>
<dbReference type="SMART" id="SM00760">
    <property type="entry name" value="Bac_DnaA_C"/>
    <property type="match status" value="1"/>
</dbReference>
<evidence type="ECO:0000313" key="15">
    <source>
        <dbReference type="EMBL" id="QEC46796.1"/>
    </source>
</evidence>
<dbReference type="InterPro" id="IPR038454">
    <property type="entry name" value="DnaA_N_sf"/>
</dbReference>
<dbReference type="InterPro" id="IPR024633">
    <property type="entry name" value="DnaA_N_dom"/>
</dbReference>
<dbReference type="Gene3D" id="3.30.300.180">
    <property type="match status" value="1"/>
</dbReference>
<keyword evidence="6 8" id="KW-0446">Lipid-binding</keyword>
<accession>A0A5B8U1A6</accession>
<comment type="subcellular location">
    <subcellularLocation>
        <location evidence="8">Cytoplasm</location>
    </subcellularLocation>
</comment>
<comment type="subunit">
    <text evidence="8">Oligomerizes as a right-handed, spiral filament on DNA at oriC.</text>
</comment>
<evidence type="ECO:0000256" key="12">
    <source>
        <dbReference type="SAM" id="MobiDB-lite"/>
    </source>
</evidence>
<feature type="region of interest" description="Disordered" evidence="12">
    <location>
        <begin position="86"/>
        <end position="112"/>
    </location>
</feature>
<dbReference type="GO" id="GO:0005886">
    <property type="term" value="C:plasma membrane"/>
    <property type="evidence" value="ECO:0007669"/>
    <property type="project" value="TreeGrafter"/>
</dbReference>
<dbReference type="SUPFAM" id="SSF52540">
    <property type="entry name" value="P-loop containing nucleoside triphosphate hydrolases"/>
    <property type="match status" value="1"/>
</dbReference>
<evidence type="ECO:0000256" key="6">
    <source>
        <dbReference type="ARBA" id="ARBA00023121"/>
    </source>
</evidence>
<feature type="domain" description="Chromosomal replication initiator DnaA C-terminal" evidence="14">
    <location>
        <begin position="367"/>
        <end position="436"/>
    </location>
</feature>
<keyword evidence="3 8" id="KW-0235">DNA replication</keyword>
<evidence type="ECO:0000256" key="7">
    <source>
        <dbReference type="ARBA" id="ARBA00023125"/>
    </source>
</evidence>
<evidence type="ECO:0000256" key="11">
    <source>
        <dbReference type="RuleBase" id="RU004227"/>
    </source>
</evidence>
<dbReference type="FunFam" id="3.40.50.300:FF:000668">
    <property type="entry name" value="Chromosomal replication initiator protein DnaA"/>
    <property type="match status" value="1"/>
</dbReference>
<dbReference type="GO" id="GO:0006275">
    <property type="term" value="P:regulation of DNA replication"/>
    <property type="evidence" value="ECO:0007669"/>
    <property type="project" value="UniProtKB-UniRule"/>
</dbReference>
<feature type="binding site" evidence="8">
    <location>
        <position position="164"/>
    </location>
    <ligand>
        <name>ATP</name>
        <dbReference type="ChEBI" id="CHEBI:30616"/>
    </ligand>
</feature>
<dbReference type="Gene3D" id="3.40.50.300">
    <property type="entry name" value="P-loop containing nucleotide triphosphate hydrolases"/>
    <property type="match status" value="1"/>
</dbReference>
<keyword evidence="4 8" id="KW-0547">Nucleotide-binding</keyword>
<comment type="domain">
    <text evidence="8">Domain I is involved in oligomerization and binding regulators, domain II is flexibile and of varying length in different bacteria, domain III forms the AAA+ region, while domain IV binds dsDNA.</text>
</comment>
<evidence type="ECO:0000259" key="14">
    <source>
        <dbReference type="SMART" id="SM00760"/>
    </source>
</evidence>
<feature type="compositionally biased region" description="Low complexity" evidence="12">
    <location>
        <begin position="86"/>
        <end position="99"/>
    </location>
</feature>
<dbReference type="Proteomes" id="UP000321805">
    <property type="component" value="Chromosome"/>
</dbReference>
<organism evidence="15 16">
    <name type="scientific">Baekduia soli</name>
    <dbReference type="NCBI Taxonomy" id="496014"/>
    <lineage>
        <taxon>Bacteria</taxon>
        <taxon>Bacillati</taxon>
        <taxon>Actinomycetota</taxon>
        <taxon>Thermoleophilia</taxon>
        <taxon>Solirubrobacterales</taxon>
        <taxon>Baekduiaceae</taxon>
        <taxon>Baekduia</taxon>
    </lineage>
</organism>
<dbReference type="InterPro" id="IPR013159">
    <property type="entry name" value="DnaA_C"/>
</dbReference>
<keyword evidence="7 8" id="KW-0238">DNA-binding</keyword>
<dbReference type="RefSeq" id="WP_146916429.1">
    <property type="nucleotide sequence ID" value="NZ_CP042430.1"/>
</dbReference>
<dbReference type="Pfam" id="PF11638">
    <property type="entry name" value="DnaA_N"/>
    <property type="match status" value="1"/>
</dbReference>
<dbReference type="InterPro" id="IPR020591">
    <property type="entry name" value="Chromosome_initiator_DnaA-like"/>
</dbReference>
<dbReference type="KEGG" id="bsol:FSW04_03830"/>
<evidence type="ECO:0000256" key="2">
    <source>
        <dbReference type="ARBA" id="ARBA00022490"/>
    </source>
</evidence>
<dbReference type="CDD" id="cd00009">
    <property type="entry name" value="AAA"/>
    <property type="match status" value="1"/>
</dbReference>
<evidence type="ECO:0000256" key="1">
    <source>
        <dbReference type="ARBA" id="ARBA00006583"/>
    </source>
</evidence>
<feature type="binding site" evidence="8">
    <location>
        <position position="163"/>
    </location>
    <ligand>
        <name>ATP</name>
        <dbReference type="ChEBI" id="CHEBI:30616"/>
    </ligand>
</feature>
<evidence type="ECO:0000256" key="9">
    <source>
        <dbReference type="NCBIfam" id="TIGR00362"/>
    </source>
</evidence>
<feature type="binding site" evidence="8">
    <location>
        <position position="161"/>
    </location>
    <ligand>
        <name>ATP</name>
        <dbReference type="ChEBI" id="CHEBI:30616"/>
    </ligand>
</feature>
<dbReference type="Pfam" id="PF08299">
    <property type="entry name" value="Bac_DnaA_C"/>
    <property type="match status" value="1"/>
</dbReference>
<dbReference type="NCBIfam" id="TIGR00362">
    <property type="entry name" value="DnaA"/>
    <property type="match status" value="1"/>
</dbReference>
<feature type="region of interest" description="Domain I, interacts with DnaA modulators" evidence="8">
    <location>
        <begin position="1"/>
        <end position="87"/>
    </location>
</feature>
<reference evidence="15 16" key="1">
    <citation type="journal article" date="2018" name="J. Microbiol.">
        <title>Baekduia soli gen. nov., sp. nov., a novel bacterium isolated from the soil of Baekdu Mountain and proposal of a novel family name, Baekduiaceae fam. nov.</title>
        <authorList>
            <person name="An D.S."/>
            <person name="Siddiqi M.Z."/>
            <person name="Kim K.H."/>
            <person name="Yu H.S."/>
            <person name="Im W.T."/>
        </authorList>
    </citation>
    <scope>NUCLEOTIDE SEQUENCE [LARGE SCALE GENOMIC DNA]</scope>
    <source>
        <strain evidence="15 16">BR7-21</strain>
    </source>
</reference>
<evidence type="ECO:0000256" key="5">
    <source>
        <dbReference type="ARBA" id="ARBA00022840"/>
    </source>
</evidence>
<dbReference type="GO" id="GO:0006270">
    <property type="term" value="P:DNA replication initiation"/>
    <property type="evidence" value="ECO:0007669"/>
    <property type="project" value="UniProtKB-UniRule"/>
</dbReference>
<dbReference type="Pfam" id="PF00308">
    <property type="entry name" value="Bac_DnaA"/>
    <property type="match status" value="1"/>
</dbReference>
<dbReference type="SUPFAM" id="SSF48295">
    <property type="entry name" value="TrpR-like"/>
    <property type="match status" value="1"/>
</dbReference>
<dbReference type="InterPro" id="IPR027417">
    <property type="entry name" value="P-loop_NTPase"/>
</dbReference>
<dbReference type="HAMAP" id="MF_00377">
    <property type="entry name" value="DnaA_bact"/>
    <property type="match status" value="1"/>
</dbReference>
<evidence type="ECO:0000256" key="10">
    <source>
        <dbReference type="RuleBase" id="RU000577"/>
    </source>
</evidence>
<evidence type="ECO:0000313" key="16">
    <source>
        <dbReference type="Proteomes" id="UP000321805"/>
    </source>
</evidence>
<dbReference type="SMART" id="SM00382">
    <property type="entry name" value="AAA"/>
    <property type="match status" value="1"/>
</dbReference>
<dbReference type="GO" id="GO:0008289">
    <property type="term" value="F:lipid binding"/>
    <property type="evidence" value="ECO:0007669"/>
    <property type="project" value="UniProtKB-KW"/>
</dbReference>
<proteinExistence type="inferred from homology"/>
<keyword evidence="2 8" id="KW-0963">Cytoplasm</keyword>
<dbReference type="GO" id="GO:0005524">
    <property type="term" value="F:ATP binding"/>
    <property type="evidence" value="ECO:0007669"/>
    <property type="project" value="UniProtKB-UniRule"/>
</dbReference>
<dbReference type="GO" id="GO:0003688">
    <property type="term" value="F:DNA replication origin binding"/>
    <property type="evidence" value="ECO:0007669"/>
    <property type="project" value="UniProtKB-UniRule"/>
</dbReference>
<evidence type="ECO:0000256" key="3">
    <source>
        <dbReference type="ARBA" id="ARBA00022705"/>
    </source>
</evidence>
<dbReference type="GO" id="GO:0005737">
    <property type="term" value="C:cytoplasm"/>
    <property type="evidence" value="ECO:0007669"/>
    <property type="project" value="UniProtKB-SubCell"/>
</dbReference>
<comment type="caution">
    <text evidence="8">Lacks conserved residue(s) required for the propagation of feature annotation.</text>
</comment>
<dbReference type="InterPro" id="IPR010921">
    <property type="entry name" value="Trp_repressor/repl_initiator"/>
</dbReference>
<dbReference type="AlphaFoldDB" id="A0A5B8U1A6"/>
<keyword evidence="5 8" id="KW-0067">ATP-binding</keyword>